<evidence type="ECO:0000313" key="2">
    <source>
        <dbReference type="EMBL" id="GKV06556.1"/>
    </source>
</evidence>
<evidence type="ECO:0008006" key="4">
    <source>
        <dbReference type="Google" id="ProtNLM"/>
    </source>
</evidence>
<feature type="compositionally biased region" description="Basic and acidic residues" evidence="1">
    <location>
        <begin position="253"/>
        <end position="262"/>
    </location>
</feature>
<gene>
    <name evidence="2" type="ORF">SLEP1_g18432</name>
</gene>
<keyword evidence="3" id="KW-1185">Reference proteome</keyword>
<comment type="caution">
    <text evidence="2">The sequence shown here is derived from an EMBL/GenBank/DDBJ whole genome shotgun (WGS) entry which is preliminary data.</text>
</comment>
<dbReference type="EMBL" id="BPVZ01000025">
    <property type="protein sequence ID" value="GKV06556.1"/>
    <property type="molecule type" value="Genomic_DNA"/>
</dbReference>
<dbReference type="InterPro" id="IPR012337">
    <property type="entry name" value="RNaseH-like_sf"/>
</dbReference>
<dbReference type="InterPro" id="IPR052035">
    <property type="entry name" value="ZnF_BED_domain_contain"/>
</dbReference>
<feature type="compositionally biased region" description="Low complexity" evidence="1">
    <location>
        <begin position="230"/>
        <end position="239"/>
    </location>
</feature>
<sequence length="471" mass="52689">MAKLLTRELGCEFETNSTIEWSYGFVYVKVKGFPTSATFLSESRTSPLILCHTHTLHSHSCSNSALISRFSTAHCESDQSVWCFPSLLQQLSSQLSPTLLLTVPTLLSQSTHLHRITAIPFNSRHLTDRRTHLRCHRPITTALTLAALQLTAHLQLSSKAAAGSAQPASHRGTLPSARHCKSAPLTSTSSSSKARSSSFSFGCRVASSSAALPQILFKLSSNSSASIIPSAAATPTSSSTMVPLPLTLESGTGEDKKDDQGHKRPLTSEAWNHYRRQKINGHWKAICVYCNKHLGGETKNGTSHLRDHTRVCPLKSVSDIRQTFLRASKNQEGKTELGHGLFNQEMARRELAYMITAHELPLSIVDHIFFRRFVAALQPRFKYVSRNTIKKDIMGIYRNEKAKTMKLLEVNQSRIAITTDMWTSNNQKRGFMVITAHYIDNSWMLQNRIISFQYVPCPHTSEEKYLMIRYG</sequence>
<dbReference type="InterPro" id="IPR036236">
    <property type="entry name" value="Znf_C2H2_sf"/>
</dbReference>
<evidence type="ECO:0000313" key="3">
    <source>
        <dbReference type="Proteomes" id="UP001054252"/>
    </source>
</evidence>
<protein>
    <recommendedName>
        <fullName evidence="4">BED-type domain-containing protein</fullName>
    </recommendedName>
</protein>
<dbReference type="PANTHER" id="PTHR46481">
    <property type="entry name" value="ZINC FINGER BED DOMAIN-CONTAINING PROTEIN 4"/>
    <property type="match status" value="1"/>
</dbReference>
<accession>A0AAV5J6J3</accession>
<proteinExistence type="predicted"/>
<dbReference type="SUPFAM" id="SSF57667">
    <property type="entry name" value="beta-beta-alpha zinc fingers"/>
    <property type="match status" value="1"/>
</dbReference>
<feature type="compositionally biased region" description="Low complexity" evidence="1">
    <location>
        <begin position="182"/>
        <end position="196"/>
    </location>
</feature>
<reference evidence="2 3" key="1">
    <citation type="journal article" date="2021" name="Commun. Biol.">
        <title>The genome of Shorea leprosula (Dipterocarpaceae) highlights the ecological relevance of drought in aseasonal tropical rainforests.</title>
        <authorList>
            <person name="Ng K.K.S."/>
            <person name="Kobayashi M.J."/>
            <person name="Fawcett J.A."/>
            <person name="Hatakeyama M."/>
            <person name="Paape T."/>
            <person name="Ng C.H."/>
            <person name="Ang C.C."/>
            <person name="Tnah L.H."/>
            <person name="Lee C.T."/>
            <person name="Nishiyama T."/>
            <person name="Sese J."/>
            <person name="O'Brien M.J."/>
            <person name="Copetti D."/>
            <person name="Mohd Noor M.I."/>
            <person name="Ong R.C."/>
            <person name="Putra M."/>
            <person name="Sireger I.Z."/>
            <person name="Indrioko S."/>
            <person name="Kosugi Y."/>
            <person name="Izuno A."/>
            <person name="Isagi Y."/>
            <person name="Lee S.L."/>
            <person name="Shimizu K.K."/>
        </authorList>
    </citation>
    <scope>NUCLEOTIDE SEQUENCE [LARGE SCALE GENOMIC DNA]</scope>
    <source>
        <strain evidence="2">214</strain>
    </source>
</reference>
<feature type="region of interest" description="Disordered" evidence="1">
    <location>
        <begin position="162"/>
        <end position="196"/>
    </location>
</feature>
<feature type="region of interest" description="Disordered" evidence="1">
    <location>
        <begin position="230"/>
        <end position="266"/>
    </location>
</feature>
<evidence type="ECO:0000256" key="1">
    <source>
        <dbReference type="SAM" id="MobiDB-lite"/>
    </source>
</evidence>
<dbReference type="Proteomes" id="UP001054252">
    <property type="component" value="Unassembled WGS sequence"/>
</dbReference>
<dbReference type="SUPFAM" id="SSF53098">
    <property type="entry name" value="Ribonuclease H-like"/>
    <property type="match status" value="1"/>
</dbReference>
<organism evidence="2 3">
    <name type="scientific">Rubroshorea leprosula</name>
    <dbReference type="NCBI Taxonomy" id="152421"/>
    <lineage>
        <taxon>Eukaryota</taxon>
        <taxon>Viridiplantae</taxon>
        <taxon>Streptophyta</taxon>
        <taxon>Embryophyta</taxon>
        <taxon>Tracheophyta</taxon>
        <taxon>Spermatophyta</taxon>
        <taxon>Magnoliopsida</taxon>
        <taxon>eudicotyledons</taxon>
        <taxon>Gunneridae</taxon>
        <taxon>Pentapetalae</taxon>
        <taxon>rosids</taxon>
        <taxon>malvids</taxon>
        <taxon>Malvales</taxon>
        <taxon>Dipterocarpaceae</taxon>
        <taxon>Rubroshorea</taxon>
    </lineage>
</organism>
<name>A0AAV5J6J3_9ROSI</name>
<dbReference type="SMART" id="SM00614">
    <property type="entry name" value="ZnF_BED"/>
    <property type="match status" value="1"/>
</dbReference>
<dbReference type="PANTHER" id="PTHR46481:SF11">
    <property type="entry name" value="ZINC FINGER BED DOMAIN-CONTAINING PROTEIN RICESLEEPER 2-LIKE"/>
    <property type="match status" value="1"/>
</dbReference>
<dbReference type="AlphaFoldDB" id="A0AAV5J6J3"/>